<comment type="caution">
    <text evidence="11">The sequence shown here is derived from an EMBL/GenBank/DDBJ whole genome shotgun (WGS) entry which is preliminary data.</text>
</comment>
<dbReference type="InterPro" id="IPR004662">
    <property type="entry name" value="AcgluKinase_fam"/>
</dbReference>
<comment type="function">
    <text evidence="9">Catalyzes the ATP-dependent phosphorylation of N-acetyl-L-glutamate.</text>
</comment>
<comment type="subcellular location">
    <subcellularLocation>
        <location evidence="9">Cytoplasm</location>
    </subcellularLocation>
</comment>
<dbReference type="STRING" id="1299998.AUL39_09880"/>
<feature type="domain" description="Aspartate/glutamate/uridylate kinase" evidence="10">
    <location>
        <begin position="32"/>
        <end position="267"/>
    </location>
</feature>
<proteinExistence type="inferred from homology"/>
<organism evidence="11 12">
    <name type="scientific">Tractidigestivibacter scatoligenes</name>
    <name type="common">Olsenella scatoligenes</name>
    <dbReference type="NCBI Taxonomy" id="1299998"/>
    <lineage>
        <taxon>Bacteria</taxon>
        <taxon>Bacillati</taxon>
        <taxon>Actinomycetota</taxon>
        <taxon>Coriobacteriia</taxon>
        <taxon>Coriobacteriales</taxon>
        <taxon>Atopobiaceae</taxon>
        <taxon>Tractidigestivibacter</taxon>
    </lineage>
</organism>
<dbReference type="AlphaFoldDB" id="A0A117J3W2"/>
<keyword evidence="7 9" id="KW-0067">ATP-binding</keyword>
<comment type="similarity">
    <text evidence="9">Belongs to the acetylglutamate kinase family. ArgB subfamily.</text>
</comment>
<keyword evidence="12" id="KW-1185">Reference proteome</keyword>
<dbReference type="PIRSF" id="PIRSF000728">
    <property type="entry name" value="NAGK"/>
    <property type="match status" value="1"/>
</dbReference>
<evidence type="ECO:0000313" key="11">
    <source>
        <dbReference type="EMBL" id="KUH57972.1"/>
    </source>
</evidence>
<dbReference type="NCBIfam" id="TIGR00761">
    <property type="entry name" value="argB"/>
    <property type="match status" value="1"/>
</dbReference>
<dbReference type="PANTHER" id="PTHR23342:SF0">
    <property type="entry name" value="N-ACETYLGLUTAMATE SYNTHASE, MITOCHONDRIAL"/>
    <property type="match status" value="1"/>
</dbReference>
<evidence type="ECO:0000256" key="1">
    <source>
        <dbReference type="ARBA" id="ARBA00004828"/>
    </source>
</evidence>
<evidence type="ECO:0000256" key="2">
    <source>
        <dbReference type="ARBA" id="ARBA00022571"/>
    </source>
</evidence>
<dbReference type="GO" id="GO:0003991">
    <property type="term" value="F:acetylglutamate kinase activity"/>
    <property type="evidence" value="ECO:0007669"/>
    <property type="project" value="UniProtKB-UniRule"/>
</dbReference>
<dbReference type="OrthoDB" id="9803155at2"/>
<dbReference type="EC" id="2.7.2.8" evidence="9"/>
<dbReference type="FunFam" id="3.40.1160.10:FF:000004">
    <property type="entry name" value="Acetylglutamate kinase"/>
    <property type="match status" value="1"/>
</dbReference>
<dbReference type="GO" id="GO:0042450">
    <property type="term" value="P:L-arginine biosynthetic process via ornithine"/>
    <property type="evidence" value="ECO:0007669"/>
    <property type="project" value="UniProtKB-UniRule"/>
</dbReference>
<dbReference type="InterPro" id="IPR001057">
    <property type="entry name" value="Glu/AcGlu_kinase"/>
</dbReference>
<dbReference type="EMBL" id="LOJF01000011">
    <property type="protein sequence ID" value="KUH57972.1"/>
    <property type="molecule type" value="Genomic_DNA"/>
</dbReference>
<accession>A0A117J3W2</accession>
<evidence type="ECO:0000256" key="9">
    <source>
        <dbReference type="HAMAP-Rule" id="MF_00082"/>
    </source>
</evidence>
<dbReference type="Gene3D" id="3.40.1160.10">
    <property type="entry name" value="Acetylglutamate kinase-like"/>
    <property type="match status" value="1"/>
</dbReference>
<dbReference type="UniPathway" id="UPA00068">
    <property type="reaction ID" value="UER00107"/>
</dbReference>
<sequence length="291" mass="31173">MQGREEGELELAQKKAEVLTEALPWINKMRGKTVVVKYGGSAMEDPKLMVQVLGDIELLKLMGMRVVLVHGGGKAISAMLTRLNMPVQFKNGLRVTDDDTMEAVQEVLIGKVNQQLVWALNEYGHNAVGISGADGKTLKAVPVSPELGRVGHIREVSPELIETILDDDYIPVIASVACGPDGFFNVNADEAASAVAEALHADKLIYLTDVDGLFADVNDKGSLIRSLTKAETKDILASGELAGGMVPKVRSIVEAMDRGVSEVVILNGKSPHSLLLEIFTDAGVGTLFTQE</sequence>
<comment type="catalytic activity">
    <reaction evidence="8 9">
        <text>N-acetyl-L-glutamate + ATP = N-acetyl-L-glutamyl 5-phosphate + ADP</text>
        <dbReference type="Rhea" id="RHEA:14629"/>
        <dbReference type="ChEBI" id="CHEBI:30616"/>
        <dbReference type="ChEBI" id="CHEBI:44337"/>
        <dbReference type="ChEBI" id="CHEBI:57936"/>
        <dbReference type="ChEBI" id="CHEBI:456216"/>
        <dbReference type="EC" id="2.7.2.8"/>
    </reaction>
</comment>
<evidence type="ECO:0000313" key="12">
    <source>
        <dbReference type="Proteomes" id="UP000054078"/>
    </source>
</evidence>
<evidence type="ECO:0000256" key="7">
    <source>
        <dbReference type="ARBA" id="ARBA00022840"/>
    </source>
</evidence>
<dbReference type="RefSeq" id="WP_059055797.1">
    <property type="nucleotide sequence ID" value="NZ_LOJF01000011.1"/>
</dbReference>
<dbReference type="GO" id="GO:0005524">
    <property type="term" value="F:ATP binding"/>
    <property type="evidence" value="ECO:0007669"/>
    <property type="project" value="UniProtKB-UniRule"/>
</dbReference>
<dbReference type="CDD" id="cd04250">
    <property type="entry name" value="AAK_NAGK-C"/>
    <property type="match status" value="1"/>
</dbReference>
<evidence type="ECO:0000256" key="4">
    <source>
        <dbReference type="ARBA" id="ARBA00022679"/>
    </source>
</evidence>
<dbReference type="InterPro" id="IPR041727">
    <property type="entry name" value="NAGK-C"/>
</dbReference>
<feature type="binding site" evidence="9">
    <location>
        <position position="185"/>
    </location>
    <ligand>
        <name>substrate</name>
    </ligand>
</feature>
<evidence type="ECO:0000256" key="5">
    <source>
        <dbReference type="ARBA" id="ARBA00022741"/>
    </source>
</evidence>
<dbReference type="InterPro" id="IPR001048">
    <property type="entry name" value="Asp/Glu/Uridylate_kinase"/>
</dbReference>
<evidence type="ECO:0000259" key="10">
    <source>
        <dbReference type="Pfam" id="PF00696"/>
    </source>
</evidence>
<comment type="pathway">
    <text evidence="1 9">Amino-acid biosynthesis; L-arginine biosynthesis; N(2)-acetyl-L-ornithine from L-glutamate: step 2/4.</text>
</comment>
<reference evidence="11 12" key="1">
    <citation type="submission" date="2015-12" db="EMBL/GenBank/DDBJ databases">
        <title>Draft Genome Sequence of Olsenella scatoligenes SK9K4T; a Producer of 3-Methylindole- (skatole) and 4-Methylphenol- (p-cresol) Isolated from Pig Feces.</title>
        <authorList>
            <person name="Li X."/>
            <person name="Borg B."/>
            <person name="Canibe N."/>
        </authorList>
    </citation>
    <scope>NUCLEOTIDE SEQUENCE [LARGE SCALE GENOMIC DNA]</scope>
    <source>
        <strain evidence="11 12">SK9K4</strain>
    </source>
</reference>
<dbReference type="PRINTS" id="PR00474">
    <property type="entry name" value="GLU5KINASE"/>
</dbReference>
<dbReference type="SUPFAM" id="SSF53633">
    <property type="entry name" value="Carbamate kinase-like"/>
    <property type="match status" value="1"/>
</dbReference>
<evidence type="ECO:0000256" key="6">
    <source>
        <dbReference type="ARBA" id="ARBA00022777"/>
    </source>
</evidence>
<dbReference type="HAMAP" id="MF_00082">
    <property type="entry name" value="ArgB"/>
    <property type="match status" value="1"/>
</dbReference>
<name>A0A117J3W2_TRASO</name>
<keyword evidence="4 9" id="KW-0808">Transferase</keyword>
<keyword evidence="9" id="KW-0963">Cytoplasm</keyword>
<keyword evidence="6 9" id="KW-0418">Kinase</keyword>
<keyword evidence="3 9" id="KW-0028">Amino-acid biosynthesis</keyword>
<feature type="site" description="Transition state stabilizer" evidence="9">
    <location>
        <position position="248"/>
    </location>
</feature>
<feature type="binding site" evidence="9">
    <location>
        <begin position="72"/>
        <end position="73"/>
    </location>
    <ligand>
        <name>substrate</name>
    </ligand>
</feature>
<gene>
    <name evidence="9" type="primary">argB</name>
    <name evidence="11" type="ORF">AUL39_09880</name>
</gene>
<dbReference type="PANTHER" id="PTHR23342">
    <property type="entry name" value="N-ACETYLGLUTAMATE SYNTHASE"/>
    <property type="match status" value="1"/>
</dbReference>
<protein>
    <recommendedName>
        <fullName evidence="9">Acetylglutamate kinase</fullName>
        <ecNumber evidence="9">2.7.2.8</ecNumber>
    </recommendedName>
    <alternativeName>
        <fullName evidence="9">N-acetyl-L-glutamate 5-phosphotransferase</fullName>
    </alternativeName>
    <alternativeName>
        <fullName evidence="9">NAG kinase</fullName>
        <shortName evidence="9">NAGK</shortName>
    </alternativeName>
</protein>
<keyword evidence="2 9" id="KW-0055">Arginine biosynthesis</keyword>
<keyword evidence="5 9" id="KW-0547">Nucleotide-binding</keyword>
<feature type="site" description="Transition state stabilizer" evidence="9">
    <location>
        <position position="37"/>
    </location>
</feature>
<evidence type="ECO:0000256" key="3">
    <source>
        <dbReference type="ARBA" id="ARBA00022605"/>
    </source>
</evidence>
<feature type="binding site" evidence="9">
    <location>
        <position position="94"/>
    </location>
    <ligand>
        <name>substrate</name>
    </ligand>
</feature>
<dbReference type="Proteomes" id="UP000054078">
    <property type="component" value="Unassembled WGS sequence"/>
</dbReference>
<dbReference type="GO" id="GO:0005737">
    <property type="term" value="C:cytoplasm"/>
    <property type="evidence" value="ECO:0007669"/>
    <property type="project" value="UniProtKB-SubCell"/>
</dbReference>
<evidence type="ECO:0000256" key="8">
    <source>
        <dbReference type="ARBA" id="ARBA00048141"/>
    </source>
</evidence>
<dbReference type="Pfam" id="PF00696">
    <property type="entry name" value="AA_kinase"/>
    <property type="match status" value="1"/>
</dbReference>
<dbReference type="InterPro" id="IPR037528">
    <property type="entry name" value="ArgB"/>
</dbReference>
<dbReference type="InterPro" id="IPR036393">
    <property type="entry name" value="AceGlu_kinase-like_sf"/>
</dbReference>